<gene>
    <name evidence="2" type="ORF">SEA_BIGSWOLE_110</name>
</gene>
<evidence type="ECO:0000256" key="1">
    <source>
        <dbReference type="SAM" id="MobiDB-lite"/>
    </source>
</evidence>
<protein>
    <submittedName>
        <fullName evidence="2">Uncharacterized protein</fullName>
    </submittedName>
</protein>
<organism evidence="2 3">
    <name type="scientific">Mycobacterium phage Bigswole</name>
    <dbReference type="NCBI Taxonomy" id="2041521"/>
    <lineage>
        <taxon>Viruses</taxon>
        <taxon>Duplodnaviria</taxon>
        <taxon>Heunggongvirae</taxon>
        <taxon>Uroviricota</taxon>
        <taxon>Caudoviricetes</taxon>
        <taxon>Ceeclamvirinae</taxon>
        <taxon>Bixzunavirus</taxon>
        <taxon>Bixzunavirus bigswole</taxon>
    </lineage>
</organism>
<dbReference type="InterPro" id="IPR055602">
    <property type="entry name" value="DUF7178"/>
</dbReference>
<feature type="compositionally biased region" description="Basic and acidic residues" evidence="1">
    <location>
        <begin position="85"/>
        <end position="95"/>
    </location>
</feature>
<dbReference type="Pfam" id="PF23802">
    <property type="entry name" value="DUF7178"/>
    <property type="match status" value="1"/>
</dbReference>
<proteinExistence type="predicted"/>
<dbReference type="EMBL" id="MF919495">
    <property type="protein sequence ID" value="ATN87780.1"/>
    <property type="molecule type" value="Genomic_DNA"/>
</dbReference>
<name>A0A2D1G7N6_9CAUD</name>
<feature type="compositionally biased region" description="Basic and acidic residues" evidence="1">
    <location>
        <begin position="212"/>
        <end position="223"/>
    </location>
</feature>
<reference evidence="2 3" key="1">
    <citation type="submission" date="2017-09" db="EMBL/GenBank/DDBJ databases">
        <authorList>
            <person name="Abdullah M."/>
            <person name="Cabreras A."/>
            <person name="Frueh W."/>
            <person name="Le H."/>
            <person name="Lezo S."/>
            <person name="Mvoula E."/>
            <person name="Quinn R."/>
            <person name="Sadana R."/>
            <person name="Saha S."/>
            <person name="Klyczek K."/>
            <person name="Garlena R.A."/>
            <person name="Russell D.A."/>
            <person name="Pope W.H."/>
            <person name="Jacobs-Sera D."/>
            <person name="Hendrix R.W."/>
            <person name="Hatfull G.F."/>
        </authorList>
    </citation>
    <scope>NUCLEOTIDE SEQUENCE [LARGE SCALE GENOMIC DNA]</scope>
</reference>
<keyword evidence="3" id="KW-1185">Reference proteome</keyword>
<dbReference type="Proteomes" id="UP000230528">
    <property type="component" value="Genome"/>
</dbReference>
<accession>A0A2D1G7N6</accession>
<feature type="region of interest" description="Disordered" evidence="1">
    <location>
        <begin position="24"/>
        <end position="95"/>
    </location>
</feature>
<feature type="region of interest" description="Disordered" evidence="1">
    <location>
        <begin position="400"/>
        <end position="437"/>
    </location>
</feature>
<feature type="region of interest" description="Disordered" evidence="1">
    <location>
        <begin position="454"/>
        <end position="474"/>
    </location>
</feature>
<evidence type="ECO:0000313" key="3">
    <source>
        <dbReference type="Proteomes" id="UP000230528"/>
    </source>
</evidence>
<evidence type="ECO:0000313" key="2">
    <source>
        <dbReference type="EMBL" id="ATN87780.1"/>
    </source>
</evidence>
<feature type="region of interest" description="Disordered" evidence="1">
    <location>
        <begin position="204"/>
        <end position="223"/>
    </location>
</feature>
<sequence length="638" mass="72315">MRITTAREQFEMLSPWREADVAIRPDAVPPGVPGAGNQPQIPAREKNIGENTPWSQVDWRTADDYGAHRSTSRPPMSSDIPHPTELLDPRKAGHRARLERATASEDPVNDPWNVLGGTPWTFEDLVQNHMSHHQNMNPEQEFQGRVWYPAAHDSTKDVAQRTIGDHERTVAVDSALSPVKDWDLNNEQMIHYLTNYEGQEGYKSPTKNWKGFSRDAPERDPENRFRVKAPDDQNEKAHRLMDAPAGSLGREDYLNILSGPKTSSFFNNILDETPLREPRSGVPDDEGFYEHQINPNTGKPDWRYGDQDVTVDTHHARVQTIPHGADLSQVGYVVPDHFGEKLTVNKKAYHPGYDLHARASAEATRRLNAMQEDDLRTLKPKQAQAGPWVKFKKDVVDAGVSPNMPEPGHMPKSFNPDKPTQLRGPYPNTPDQPRYQRDVGDFWVHPDRPDPDLRRAPNWNNRTPSWRSEKNRRQSSVRVGFVEEWIAQHFPHRASGVPEDGSVQQVVQASFSDDFEPIAIHPEPHKIHPDWGGGEPDVEHRGYWRHRPLDMEVMSDWGDENGNISYALNHEGDTLDVAQDPHEFLSRSPQELADMFGLNPETHDDRGHYGSRLTAETLAFADEVLKNVYTDGGTPGCT</sequence>